<evidence type="ECO:0000313" key="6">
    <source>
        <dbReference type="Proteomes" id="UP001243846"/>
    </source>
</evidence>
<comment type="caution">
    <text evidence="5">The sequence shown here is derived from an EMBL/GenBank/DDBJ whole genome shotgun (WGS) entry which is preliminary data.</text>
</comment>
<accession>A0ABT8D9Q5</accession>
<keyword evidence="3" id="KW-0325">Glycoprotein</keyword>
<feature type="domain" description="Glycosyltransferase 61 catalytic" evidence="4">
    <location>
        <begin position="153"/>
        <end position="358"/>
    </location>
</feature>
<keyword evidence="6" id="KW-1185">Reference proteome</keyword>
<evidence type="ECO:0000256" key="2">
    <source>
        <dbReference type="ARBA" id="ARBA00022679"/>
    </source>
</evidence>
<dbReference type="Pfam" id="PF04577">
    <property type="entry name" value="Glyco_transf_61"/>
    <property type="match status" value="1"/>
</dbReference>
<evidence type="ECO:0000313" key="5">
    <source>
        <dbReference type="EMBL" id="MDN3712165.1"/>
    </source>
</evidence>
<proteinExistence type="predicted"/>
<sequence>MVDQSVVDRIFIPGLDRGLWLAGQQSIQPTRCEAAKVDALSLCSNTLQRLTAHDILATKQKWDKSVVFPTILVVAESVSVSKSTLRIGKKVVLNSTSGARFRNKIRQRYKATEAAITAKLDAAAAQNIFDVPVYSGDYKDLDLVIETKNFFNFYHFVKESFPLLTLYRKHQLRGKIIFAGGGEVSGFIRRLISTWFPDLSDVIEVDASSGTRKFDFALFGLNTSHLYFQTRNASMQDIDDVGVAVPRSASMANFVSLTNNSIEQPLLDFRDQTAAKVASGEKPTRRLYVTRKAERVRNVVGEELLLARLVRQGFEVVSFEDYDQFGQAQLMSQTEAMVTLHGAGLTNMIFMPRGSHVIELSNLQTLEKRFGDFTPLATAAGIHYCHAFLDHDFDPSDEVPVIRKHGLRGVRIDDFQADVLSSWIAEMLDQSNGKGFDSIDMNLAELSTNQLSQFIANNRYIYSNIPEFHLLDFDNSNVTGDDKSAMTALQRALLLDPKNIHIQKKMLSFAAKLKDVTAFKHASIHARKYGGSEIRAFYSKKGWTFQGFSAAPAAKSPASSARKTSVPA</sequence>
<dbReference type="InterPro" id="IPR007657">
    <property type="entry name" value="Glycosyltransferase_61"/>
</dbReference>
<dbReference type="InterPro" id="IPR049625">
    <property type="entry name" value="Glyco_transf_61_cat"/>
</dbReference>
<dbReference type="GO" id="GO:0016757">
    <property type="term" value="F:glycosyltransferase activity"/>
    <property type="evidence" value="ECO:0007669"/>
    <property type="project" value="UniProtKB-KW"/>
</dbReference>
<evidence type="ECO:0000256" key="1">
    <source>
        <dbReference type="ARBA" id="ARBA00022676"/>
    </source>
</evidence>
<dbReference type="RefSeq" id="WP_377687132.1">
    <property type="nucleotide sequence ID" value="NZ_JBHMDZ010000042.1"/>
</dbReference>
<keyword evidence="2 5" id="KW-0808">Transferase</keyword>
<evidence type="ECO:0000259" key="4">
    <source>
        <dbReference type="Pfam" id="PF04577"/>
    </source>
</evidence>
<name>A0ABT8D9Q5_9RHOB</name>
<gene>
    <name evidence="5" type="ORF">QWZ10_10880</name>
</gene>
<protein>
    <submittedName>
        <fullName evidence="5">Glycosyltransferase family 61 protein</fullName>
        <ecNumber evidence="5">2.4.-.-</ecNumber>
    </submittedName>
</protein>
<dbReference type="EMBL" id="JAUFRC010000001">
    <property type="protein sequence ID" value="MDN3712165.1"/>
    <property type="molecule type" value="Genomic_DNA"/>
</dbReference>
<keyword evidence="1 5" id="KW-0328">Glycosyltransferase</keyword>
<dbReference type="PANTHER" id="PTHR20961">
    <property type="entry name" value="GLYCOSYLTRANSFERASE"/>
    <property type="match status" value="1"/>
</dbReference>
<evidence type="ECO:0000256" key="3">
    <source>
        <dbReference type="ARBA" id="ARBA00023180"/>
    </source>
</evidence>
<reference evidence="6" key="1">
    <citation type="journal article" date="2019" name="Int. J. Syst. Evol. Microbiol.">
        <title>The Global Catalogue of Microorganisms (GCM) 10K type strain sequencing project: providing services to taxonomists for standard genome sequencing and annotation.</title>
        <authorList>
            <consortium name="The Broad Institute Genomics Platform"/>
            <consortium name="The Broad Institute Genome Sequencing Center for Infectious Disease"/>
            <person name="Wu L."/>
            <person name="Ma J."/>
        </authorList>
    </citation>
    <scope>NUCLEOTIDE SEQUENCE [LARGE SCALE GENOMIC DNA]</scope>
    <source>
        <strain evidence="6">CECT 8482</strain>
    </source>
</reference>
<dbReference type="Proteomes" id="UP001243846">
    <property type="component" value="Unassembled WGS sequence"/>
</dbReference>
<organism evidence="5 6">
    <name type="scientific">Paracoccus cavernae</name>
    <dbReference type="NCBI Taxonomy" id="1571207"/>
    <lineage>
        <taxon>Bacteria</taxon>
        <taxon>Pseudomonadati</taxon>
        <taxon>Pseudomonadota</taxon>
        <taxon>Alphaproteobacteria</taxon>
        <taxon>Rhodobacterales</taxon>
        <taxon>Paracoccaceae</taxon>
        <taxon>Paracoccus</taxon>
    </lineage>
</organism>
<dbReference type="EC" id="2.4.-.-" evidence="5"/>